<dbReference type="InterPro" id="IPR001005">
    <property type="entry name" value="SANT/Myb"/>
</dbReference>
<dbReference type="Gene3D" id="1.10.10.60">
    <property type="entry name" value="Homeodomain-like"/>
    <property type="match status" value="2"/>
</dbReference>
<proteinExistence type="predicted"/>
<evidence type="ECO:0000256" key="2">
    <source>
        <dbReference type="ARBA" id="ARBA00022473"/>
    </source>
</evidence>
<dbReference type="EMBL" id="PNBA02000013">
    <property type="protein sequence ID" value="KAG6404517.1"/>
    <property type="molecule type" value="Genomic_DNA"/>
</dbReference>
<dbReference type="GO" id="GO:0048262">
    <property type="term" value="P:determination of dorsal/ventral asymmetry"/>
    <property type="evidence" value="ECO:0007669"/>
    <property type="project" value="UniProtKB-ARBA"/>
</dbReference>
<protein>
    <submittedName>
        <fullName evidence="9">Uncharacterized protein</fullName>
    </submittedName>
</protein>
<keyword evidence="2" id="KW-0217">Developmental protein</keyword>
<feature type="domain" description="Myb-like" evidence="7">
    <location>
        <begin position="23"/>
        <end position="69"/>
    </location>
</feature>
<dbReference type="PROSITE" id="PS51294">
    <property type="entry name" value="HTH_MYB"/>
    <property type="match status" value="1"/>
</dbReference>
<dbReference type="Proteomes" id="UP000298416">
    <property type="component" value="Unassembled WGS sequence"/>
</dbReference>
<dbReference type="AlphaFoldDB" id="A0A8X8ZGR7"/>
<evidence type="ECO:0000313" key="9">
    <source>
        <dbReference type="EMBL" id="KAG6404517.1"/>
    </source>
</evidence>
<evidence type="ECO:0000313" key="10">
    <source>
        <dbReference type="Proteomes" id="UP000298416"/>
    </source>
</evidence>
<sequence>MNLHQNIIMYGGIDGMSCGAAAWSRQEDKVFEQALVEFPEGFGDRWRAIAEHLPGKSPEEVEAHYEALLYDIAEIDSGRVELPSYSDESIGWESDRSRSGTPGQISFGAPGNRSRQLDVERKKGTPWTEDEHRILFVPCYAVLEFGRLNVGWFWLFLIGLDRYGKGDWRSISRNVVVTRTPTQVASHAQKYFLRHTSGKKERKRSSIHDITTAMDSLTVPPPAPTSLPSQGGYQAFNFSMPR</sequence>
<dbReference type="FunFam" id="1.10.10.60:FF:000154">
    <property type="entry name" value="Transcription factor SRM1"/>
    <property type="match status" value="1"/>
</dbReference>
<keyword evidence="10" id="KW-1185">Reference proteome</keyword>
<dbReference type="Pfam" id="PF00249">
    <property type="entry name" value="Myb_DNA-binding"/>
    <property type="match status" value="2"/>
</dbReference>
<evidence type="ECO:0000256" key="1">
    <source>
        <dbReference type="ARBA" id="ARBA00004123"/>
    </source>
</evidence>
<comment type="subcellular location">
    <subcellularLocation>
        <location evidence="1">Nucleus</location>
    </subcellularLocation>
</comment>
<dbReference type="PANTHER" id="PTHR44042">
    <property type="entry name" value="DUPLICATED HOMEODOMAIN-LIKE SUPERFAMILY PROTEIN-RELATED"/>
    <property type="match status" value="1"/>
</dbReference>
<evidence type="ECO:0000259" key="7">
    <source>
        <dbReference type="PROSITE" id="PS50090"/>
    </source>
</evidence>
<dbReference type="NCBIfam" id="TIGR01557">
    <property type="entry name" value="myb_SHAQKYF"/>
    <property type="match status" value="1"/>
</dbReference>
<dbReference type="SMART" id="SM00717">
    <property type="entry name" value="SANT"/>
    <property type="match status" value="2"/>
</dbReference>
<dbReference type="PROSITE" id="PS50090">
    <property type="entry name" value="MYB_LIKE"/>
    <property type="match status" value="1"/>
</dbReference>
<name>A0A8X8ZGR7_SALSN</name>
<keyword evidence="5" id="KW-0539">Nucleus</keyword>
<dbReference type="InterPro" id="IPR009057">
    <property type="entry name" value="Homeodomain-like_sf"/>
</dbReference>
<evidence type="ECO:0000259" key="8">
    <source>
        <dbReference type="PROSITE" id="PS51294"/>
    </source>
</evidence>
<evidence type="ECO:0000256" key="6">
    <source>
        <dbReference type="SAM" id="MobiDB-lite"/>
    </source>
</evidence>
<dbReference type="CDD" id="cd00167">
    <property type="entry name" value="SANT"/>
    <property type="match status" value="2"/>
</dbReference>
<dbReference type="GO" id="GO:0003677">
    <property type="term" value="F:DNA binding"/>
    <property type="evidence" value="ECO:0007669"/>
    <property type="project" value="InterPro"/>
</dbReference>
<reference evidence="9" key="1">
    <citation type="submission" date="2018-01" db="EMBL/GenBank/DDBJ databases">
        <authorList>
            <person name="Mao J.F."/>
        </authorList>
    </citation>
    <scope>NUCLEOTIDE SEQUENCE</scope>
    <source>
        <strain evidence="9">Huo1</strain>
        <tissue evidence="9">Leaf</tissue>
    </source>
</reference>
<organism evidence="9">
    <name type="scientific">Salvia splendens</name>
    <name type="common">Scarlet sage</name>
    <dbReference type="NCBI Taxonomy" id="180675"/>
    <lineage>
        <taxon>Eukaryota</taxon>
        <taxon>Viridiplantae</taxon>
        <taxon>Streptophyta</taxon>
        <taxon>Embryophyta</taxon>
        <taxon>Tracheophyta</taxon>
        <taxon>Spermatophyta</taxon>
        <taxon>Magnoliopsida</taxon>
        <taxon>eudicotyledons</taxon>
        <taxon>Gunneridae</taxon>
        <taxon>Pentapetalae</taxon>
        <taxon>asterids</taxon>
        <taxon>lamiids</taxon>
        <taxon>Lamiales</taxon>
        <taxon>Lamiaceae</taxon>
        <taxon>Nepetoideae</taxon>
        <taxon>Mentheae</taxon>
        <taxon>Salviinae</taxon>
        <taxon>Salvia</taxon>
        <taxon>Salvia subgen. Calosphace</taxon>
        <taxon>core Calosphace</taxon>
    </lineage>
</organism>
<feature type="domain" description="HTH myb-type" evidence="8">
    <location>
        <begin position="155"/>
        <end position="196"/>
    </location>
</feature>
<evidence type="ECO:0000256" key="4">
    <source>
        <dbReference type="ARBA" id="ARBA00023163"/>
    </source>
</evidence>
<dbReference type="InterPro" id="IPR006447">
    <property type="entry name" value="Myb_dom_plants"/>
</dbReference>
<dbReference type="GO" id="GO:0005634">
    <property type="term" value="C:nucleus"/>
    <property type="evidence" value="ECO:0007669"/>
    <property type="project" value="UniProtKB-SubCell"/>
</dbReference>
<reference evidence="9" key="2">
    <citation type="submission" date="2020-08" db="EMBL/GenBank/DDBJ databases">
        <title>Plant Genome Project.</title>
        <authorList>
            <person name="Zhang R.-G."/>
        </authorList>
    </citation>
    <scope>NUCLEOTIDE SEQUENCE</scope>
    <source>
        <strain evidence="9">Huo1</strain>
        <tissue evidence="9">Leaf</tissue>
    </source>
</reference>
<accession>A0A8X8ZGR7</accession>
<feature type="region of interest" description="Disordered" evidence="6">
    <location>
        <begin position="89"/>
        <end position="119"/>
    </location>
</feature>
<keyword evidence="3" id="KW-0805">Transcription regulation</keyword>
<dbReference type="GO" id="GO:0009908">
    <property type="term" value="P:flower development"/>
    <property type="evidence" value="ECO:0007669"/>
    <property type="project" value="UniProtKB-ARBA"/>
</dbReference>
<dbReference type="InterPro" id="IPR017930">
    <property type="entry name" value="Myb_dom"/>
</dbReference>
<dbReference type="PANTHER" id="PTHR44042:SF69">
    <property type="entry name" value="TRANSCRIPTION FACTOR MYB-RELATED FAMILY"/>
    <property type="match status" value="1"/>
</dbReference>
<dbReference type="SUPFAM" id="SSF46689">
    <property type="entry name" value="Homeodomain-like"/>
    <property type="match status" value="2"/>
</dbReference>
<evidence type="ECO:0000256" key="5">
    <source>
        <dbReference type="ARBA" id="ARBA00023242"/>
    </source>
</evidence>
<gene>
    <name evidence="9" type="ORF">SASPL_136766</name>
</gene>
<comment type="caution">
    <text evidence="9">The sequence shown here is derived from an EMBL/GenBank/DDBJ whole genome shotgun (WGS) entry which is preliminary data.</text>
</comment>
<keyword evidence="4" id="KW-0804">Transcription</keyword>
<evidence type="ECO:0000256" key="3">
    <source>
        <dbReference type="ARBA" id="ARBA00023015"/>
    </source>
</evidence>